<evidence type="ECO:0000313" key="3">
    <source>
        <dbReference type="RefSeq" id="XP_059603058.1"/>
    </source>
</evidence>
<accession>A0AAJ8BU93</accession>
<feature type="chain" id="PRO_5044867624" evidence="2">
    <location>
        <begin position="17"/>
        <end position="180"/>
    </location>
</feature>
<feature type="signal peptide" evidence="2">
    <location>
        <begin position="1"/>
        <end position="16"/>
    </location>
</feature>
<feature type="region of interest" description="Disordered" evidence="1">
    <location>
        <begin position="55"/>
        <end position="91"/>
    </location>
</feature>
<protein>
    <submittedName>
        <fullName evidence="3">Uncharacterized protein</fullName>
    </submittedName>
</protein>
<sequence length="180" mass="19233">MRLLTYLLLTIYATSAVSTDLSVEEECGSLGVMKVDPADLPEGVTLADVRKCADHPLGHLPHPGAATGGWHHPPSPDPPASPSPARDAPPAKRLLDEDIDGALDLPALAIAPAVIEIGAIPPQQCTRAHHRARSNVYPRKPHRSVPQHGPIFDDNGLPAQPVHRAQARPIAKHHIVPNIH</sequence>
<dbReference type="KEGG" id="ang:An01g01300"/>
<feature type="compositionally biased region" description="Pro residues" evidence="1">
    <location>
        <begin position="73"/>
        <end position="82"/>
    </location>
</feature>
<reference evidence="3" key="2">
    <citation type="submission" date="2025-08" db="UniProtKB">
        <authorList>
            <consortium name="RefSeq"/>
        </authorList>
    </citation>
    <scope>IDENTIFICATION</scope>
</reference>
<proteinExistence type="predicted"/>
<evidence type="ECO:0000256" key="2">
    <source>
        <dbReference type="SAM" id="SignalP"/>
    </source>
</evidence>
<evidence type="ECO:0000256" key="1">
    <source>
        <dbReference type="SAM" id="MobiDB-lite"/>
    </source>
</evidence>
<keyword evidence="2" id="KW-0732">Signal</keyword>
<name>A0AAJ8BU93_ASPNG</name>
<dbReference type="RefSeq" id="XP_059603058.1">
    <property type="nucleotide sequence ID" value="XM_059744618.1"/>
</dbReference>
<organism evidence="3">
    <name type="scientific">Aspergillus niger</name>
    <dbReference type="NCBI Taxonomy" id="5061"/>
    <lineage>
        <taxon>Eukaryota</taxon>
        <taxon>Fungi</taxon>
        <taxon>Dikarya</taxon>
        <taxon>Ascomycota</taxon>
        <taxon>Pezizomycotina</taxon>
        <taxon>Eurotiomycetes</taxon>
        <taxon>Eurotiomycetidae</taxon>
        <taxon>Eurotiales</taxon>
        <taxon>Aspergillaceae</taxon>
        <taxon>Aspergillus</taxon>
        <taxon>Aspergillus subgen. Circumdati</taxon>
    </lineage>
</organism>
<dbReference type="VEuPathDB" id="FungiDB:An01g01300"/>
<dbReference type="AlphaFoldDB" id="A0AAJ8BU93"/>
<dbReference type="GeneID" id="84589836"/>
<reference evidence="3" key="1">
    <citation type="submission" date="2025-02" db="EMBL/GenBank/DDBJ databases">
        <authorList>
            <consortium name="NCBI Genome Project"/>
        </authorList>
    </citation>
    <scope>NUCLEOTIDE SEQUENCE</scope>
</reference>
<gene>
    <name evidence="3" type="ORF">An01g01300</name>
</gene>